<name>A0A840BEY8_9RHOO</name>
<dbReference type="InterPro" id="IPR011701">
    <property type="entry name" value="MFS"/>
</dbReference>
<dbReference type="EMBL" id="JACIET010000001">
    <property type="protein sequence ID" value="MBB4010744.1"/>
    <property type="molecule type" value="Genomic_DNA"/>
</dbReference>
<feature type="transmembrane region" description="Helical" evidence="7">
    <location>
        <begin position="229"/>
        <end position="252"/>
    </location>
</feature>
<dbReference type="Pfam" id="PF07690">
    <property type="entry name" value="MFS_1"/>
    <property type="match status" value="1"/>
</dbReference>
<dbReference type="GO" id="GO:0022857">
    <property type="term" value="F:transmembrane transporter activity"/>
    <property type="evidence" value="ECO:0007669"/>
    <property type="project" value="InterPro"/>
</dbReference>
<evidence type="ECO:0000256" key="4">
    <source>
        <dbReference type="ARBA" id="ARBA00022692"/>
    </source>
</evidence>
<accession>A0A840BEY8</accession>
<gene>
    <name evidence="8" type="ORF">GGR36_000052</name>
</gene>
<dbReference type="PANTHER" id="PTHR43266">
    <property type="entry name" value="MACROLIDE-EFFLUX PROTEIN"/>
    <property type="match status" value="1"/>
</dbReference>
<feature type="transmembrane region" description="Helical" evidence="7">
    <location>
        <begin position="6"/>
        <end position="30"/>
    </location>
</feature>
<dbReference type="NCBIfam" id="NF008397">
    <property type="entry name" value="PRK11195.1"/>
    <property type="match status" value="1"/>
</dbReference>
<protein>
    <submittedName>
        <fullName evidence="8">MFS family permease</fullName>
    </submittedName>
</protein>
<dbReference type="CDD" id="cd06173">
    <property type="entry name" value="MFS_MefA_like"/>
    <property type="match status" value="1"/>
</dbReference>
<organism evidence="8 9">
    <name type="scientific">Niveibacterium umoris</name>
    <dbReference type="NCBI Taxonomy" id="1193620"/>
    <lineage>
        <taxon>Bacteria</taxon>
        <taxon>Pseudomonadati</taxon>
        <taxon>Pseudomonadota</taxon>
        <taxon>Betaproteobacteria</taxon>
        <taxon>Rhodocyclales</taxon>
        <taxon>Rhodocyclaceae</taxon>
        <taxon>Niveibacterium</taxon>
    </lineage>
</organism>
<dbReference type="Gene3D" id="1.20.1250.20">
    <property type="entry name" value="MFS general substrate transporter like domains"/>
    <property type="match status" value="1"/>
</dbReference>
<sequence>MTPGFYIIMAAQFFSALGDSALLIAAISILRDMHAPAAYEPLLKLFFTVSYVVLAAFVGAFADSMPKWRVMMISNAIKMIGCAMMFYDAHPLLAYAVVGLGAAAYSPAKYGILTELLPARYLVIANGWIEGLTVGAIVLGTLLGGLLIEPAFADKLLAFDMPGIDTGIDTRAELAISTIGVLYLVAAMINLRIPDTGVDHKPLRSNPSYLVHEFIHCSKLLWRDRLGQISLAVTTLFWGAGATLQFIVIKWGEQNLGLSLSKASMIQGVFAVGVALGSVLAARFVSMRRSVKVLSIGIAMGVVVNVMVFVYDIKVAMFLMVVIGIMAGFFVVPMNALLQHRGHILMGAGHSIAVQNFNENLSILAMTGLYALLIWGGLSVHTVIVLFGLFVASTIYLVKLRHEANQRERDTVSQLEDCHH</sequence>
<keyword evidence="4 7" id="KW-0812">Transmembrane</keyword>
<feature type="transmembrane region" description="Helical" evidence="7">
    <location>
        <begin position="317"/>
        <end position="338"/>
    </location>
</feature>
<feature type="transmembrane region" description="Helical" evidence="7">
    <location>
        <begin position="264"/>
        <end position="286"/>
    </location>
</feature>
<evidence type="ECO:0000256" key="5">
    <source>
        <dbReference type="ARBA" id="ARBA00022989"/>
    </source>
</evidence>
<dbReference type="RefSeq" id="WP_183630649.1">
    <property type="nucleotide sequence ID" value="NZ_BAABLE010000011.1"/>
</dbReference>
<feature type="transmembrane region" description="Helical" evidence="7">
    <location>
        <begin position="359"/>
        <end position="377"/>
    </location>
</feature>
<evidence type="ECO:0000313" key="8">
    <source>
        <dbReference type="EMBL" id="MBB4010744.1"/>
    </source>
</evidence>
<feature type="transmembrane region" description="Helical" evidence="7">
    <location>
        <begin position="383"/>
        <end position="400"/>
    </location>
</feature>
<proteinExistence type="predicted"/>
<keyword evidence="3" id="KW-1003">Cell membrane</keyword>
<evidence type="ECO:0000313" key="9">
    <source>
        <dbReference type="Proteomes" id="UP000561045"/>
    </source>
</evidence>
<evidence type="ECO:0000256" key="3">
    <source>
        <dbReference type="ARBA" id="ARBA00022475"/>
    </source>
</evidence>
<dbReference type="PANTHER" id="PTHR43266:SF2">
    <property type="entry name" value="MAJOR FACILITATOR SUPERFAMILY (MFS) PROFILE DOMAIN-CONTAINING PROTEIN"/>
    <property type="match status" value="1"/>
</dbReference>
<feature type="transmembrane region" description="Helical" evidence="7">
    <location>
        <begin position="293"/>
        <end position="311"/>
    </location>
</feature>
<dbReference type="InterPro" id="IPR036259">
    <property type="entry name" value="MFS_trans_sf"/>
</dbReference>
<dbReference type="AlphaFoldDB" id="A0A840BEY8"/>
<keyword evidence="2" id="KW-0813">Transport</keyword>
<dbReference type="Proteomes" id="UP000561045">
    <property type="component" value="Unassembled WGS sequence"/>
</dbReference>
<dbReference type="SUPFAM" id="SSF103473">
    <property type="entry name" value="MFS general substrate transporter"/>
    <property type="match status" value="1"/>
</dbReference>
<comment type="subcellular location">
    <subcellularLocation>
        <location evidence="1">Cell membrane</location>
        <topology evidence="1">Multi-pass membrane protein</topology>
    </subcellularLocation>
</comment>
<reference evidence="8 9" key="1">
    <citation type="submission" date="2020-08" db="EMBL/GenBank/DDBJ databases">
        <title>Genomic Encyclopedia of Type Strains, Phase IV (KMG-IV): sequencing the most valuable type-strain genomes for metagenomic binning, comparative biology and taxonomic classification.</title>
        <authorList>
            <person name="Goeker M."/>
        </authorList>
    </citation>
    <scope>NUCLEOTIDE SEQUENCE [LARGE SCALE GENOMIC DNA]</scope>
    <source>
        <strain evidence="8 9">DSM 106739</strain>
    </source>
</reference>
<keyword evidence="9" id="KW-1185">Reference proteome</keyword>
<keyword evidence="5 7" id="KW-1133">Transmembrane helix</keyword>
<feature type="transmembrane region" description="Helical" evidence="7">
    <location>
        <begin position="42"/>
        <end position="62"/>
    </location>
</feature>
<dbReference type="GO" id="GO:0005886">
    <property type="term" value="C:plasma membrane"/>
    <property type="evidence" value="ECO:0007669"/>
    <property type="project" value="UniProtKB-SubCell"/>
</dbReference>
<comment type="caution">
    <text evidence="8">The sequence shown here is derived from an EMBL/GenBank/DDBJ whole genome shotgun (WGS) entry which is preliminary data.</text>
</comment>
<evidence type="ECO:0000256" key="7">
    <source>
        <dbReference type="SAM" id="Phobius"/>
    </source>
</evidence>
<feature type="transmembrane region" description="Helical" evidence="7">
    <location>
        <begin position="92"/>
        <end position="108"/>
    </location>
</feature>
<keyword evidence="6 7" id="KW-0472">Membrane</keyword>
<feature type="transmembrane region" description="Helical" evidence="7">
    <location>
        <begin position="128"/>
        <end position="148"/>
    </location>
</feature>
<evidence type="ECO:0000256" key="1">
    <source>
        <dbReference type="ARBA" id="ARBA00004651"/>
    </source>
</evidence>
<evidence type="ECO:0000256" key="6">
    <source>
        <dbReference type="ARBA" id="ARBA00023136"/>
    </source>
</evidence>
<evidence type="ECO:0000256" key="2">
    <source>
        <dbReference type="ARBA" id="ARBA00022448"/>
    </source>
</evidence>